<protein>
    <submittedName>
        <fullName evidence="2">Prospero domain-containing protein</fullName>
    </submittedName>
</protein>
<evidence type="ECO:0000313" key="1">
    <source>
        <dbReference type="Proteomes" id="UP000095286"/>
    </source>
</evidence>
<dbReference type="WBParaSite" id="RSKR_0000081800.1">
    <property type="protein sequence ID" value="RSKR_0000081800.1"/>
    <property type="gene ID" value="RSKR_0000081800"/>
</dbReference>
<name>A0AC35TI74_9BILA</name>
<dbReference type="Proteomes" id="UP000095286">
    <property type="component" value="Unplaced"/>
</dbReference>
<proteinExistence type="predicted"/>
<organism evidence="1 2">
    <name type="scientific">Rhabditophanes sp. KR3021</name>
    <dbReference type="NCBI Taxonomy" id="114890"/>
    <lineage>
        <taxon>Eukaryota</taxon>
        <taxon>Metazoa</taxon>
        <taxon>Ecdysozoa</taxon>
        <taxon>Nematoda</taxon>
        <taxon>Chromadorea</taxon>
        <taxon>Rhabditida</taxon>
        <taxon>Tylenchina</taxon>
        <taxon>Panagrolaimomorpha</taxon>
        <taxon>Strongyloidoidea</taxon>
        <taxon>Alloionematidae</taxon>
        <taxon>Rhabditophanes</taxon>
    </lineage>
</organism>
<evidence type="ECO:0000313" key="2">
    <source>
        <dbReference type="WBParaSite" id="RSKR_0000081800.1"/>
    </source>
</evidence>
<accession>A0AC35TI74</accession>
<reference evidence="2" key="1">
    <citation type="submission" date="2016-11" db="UniProtKB">
        <authorList>
            <consortium name="WormBaseParasite"/>
        </authorList>
    </citation>
    <scope>IDENTIFICATION</scope>
    <source>
        <strain evidence="2">KR3021</strain>
    </source>
</reference>
<sequence>MSSGGNTIPSSLLHSTNFTLPSLFPQTGPFKIPGLSSLSNTHSLVGSGTSPQRIKTKRVRQRVDAGEPRNSYQNTNRTSLLQTKYTKASPIIPSMLNNNLTNNDTSSPSVDLFDYTIKSLNNTIMDEDNFDMLKEEFEDESKESSPNNSITSSASKRKSFLPKQLLEDQIVSNNNDSHEGTNSPTLDNSGGDETLSESGNLDILNENSRPLINNNSNSLNNNLSINSLLMGPREEEKGPDSEALHKFNEAMHAFDAQRRFVSTFIEQNKKNALFEDSKRQLGQQQNGMTPSSNNRDYAKFAATLKQEIVTSVNGSIEKVLGEFIQNENQKFMALGMALNHQQNNTDLGRSPLLMQSLHNNPYLNGAGPTNGHSLPNGGGIFPTNPWANNFNPFATSAILGNMSSLMGMRGDENGGPPRKKRSKVTDTIRVSRFTSGSQNSGSQPNSARSSPQLASYLPPSLINPSMYSSSNYQEDREPSPTGTGDFSDTGTSYDGPQNTQLTPMHLRKAKLMFFWTRYPSSAVIKSYFPDVRFNKGSISQAVKWLSNFREFFYAQIEKFARQALAEGIQSREDIVVTRESEIFKNLNQHYNRNNHVQPPERFHLVIQETLREFFCSIQHGKDADPSWKKSIYKIINRLDETVPEYFKEPDFLERLE</sequence>